<reference evidence="1" key="1">
    <citation type="submission" date="2022-08" db="EMBL/GenBank/DDBJ databases">
        <authorList>
            <person name="Zhang D."/>
        </authorList>
    </citation>
    <scope>NUCLEOTIDE SEQUENCE</scope>
    <source>
        <strain evidence="1">XJ19-11</strain>
    </source>
</reference>
<gene>
    <name evidence="1" type="ORF">NU887_20930</name>
</gene>
<organism evidence="1 2">
    <name type="scientific">Aquiflexum gelatinilyticum</name>
    <dbReference type="NCBI Taxonomy" id="2961943"/>
    <lineage>
        <taxon>Bacteria</taxon>
        <taxon>Pseudomonadati</taxon>
        <taxon>Bacteroidota</taxon>
        <taxon>Cytophagia</taxon>
        <taxon>Cytophagales</taxon>
        <taxon>Cyclobacteriaceae</taxon>
        <taxon>Aquiflexum</taxon>
    </lineage>
</organism>
<accession>A0A9X2T3B9</accession>
<sequence>MSNDKKHTEKTAAESKSIGFDYQYYFFLWKVLLLQPNESVGLEVKDDVHTDLSNNHQVLYQLKHTIKKNADGSLANLTTSDLDMWKTFSNWSKVISDKNDSRSIPQAQLSFVEKTSFVLASNKSSNESNKVVLIIRKLQIGTKNENDVRTYFQSLATSTKNKDLKSYVKDVLNLAPKVLEQFLLNTFFHLDDDDILTKCKEAIKSKMIPQEKIDQAFMLIDSRLRADNFLQIKDGVKLEISFNEFYIKYRRYFDIFRNSTLIVQEYKGVLPDKLEYQIFIKQLLEIGFVESDDFEYISRLTSFKLKLLNNLEDWKREGEITDLEIKRFKENAFTLWDNEFRLQNMGTFSEEEYNNKGIEVLRSVLKHSFNLVGQELDIDMCNGKFYSLSDEPIIGWRKDWKKYKK</sequence>
<protein>
    <recommendedName>
        <fullName evidence="3">CD-NTase associated protein 4-like DNA endonuclease domain-containing protein</fullName>
    </recommendedName>
</protein>
<proteinExistence type="predicted"/>
<evidence type="ECO:0000313" key="2">
    <source>
        <dbReference type="Proteomes" id="UP001142175"/>
    </source>
</evidence>
<comment type="caution">
    <text evidence="1">The sequence shown here is derived from an EMBL/GenBank/DDBJ whole genome shotgun (WGS) entry which is preliminary data.</text>
</comment>
<keyword evidence="2" id="KW-1185">Reference proteome</keyword>
<evidence type="ECO:0008006" key="3">
    <source>
        <dbReference type="Google" id="ProtNLM"/>
    </source>
</evidence>
<dbReference type="AlphaFoldDB" id="A0A9X2T3B9"/>
<dbReference type="RefSeq" id="WP_258425344.1">
    <property type="nucleotide sequence ID" value="NZ_JANSUY010000033.1"/>
</dbReference>
<dbReference type="Proteomes" id="UP001142175">
    <property type="component" value="Unassembled WGS sequence"/>
</dbReference>
<evidence type="ECO:0000313" key="1">
    <source>
        <dbReference type="EMBL" id="MCR9017511.1"/>
    </source>
</evidence>
<name>A0A9X2T3B9_9BACT</name>
<dbReference type="EMBL" id="JANSUY010000033">
    <property type="protein sequence ID" value="MCR9017511.1"/>
    <property type="molecule type" value="Genomic_DNA"/>
</dbReference>